<protein>
    <submittedName>
        <fullName evidence="3">Peptidyl-prolyl cis-trans isomerase-like 2</fullName>
    </submittedName>
</protein>
<dbReference type="GO" id="GO:0003755">
    <property type="term" value="F:peptidyl-prolyl cis-trans isomerase activity"/>
    <property type="evidence" value="ECO:0007669"/>
    <property type="project" value="InterPro"/>
</dbReference>
<evidence type="ECO:0000313" key="3">
    <source>
        <dbReference type="EMBL" id="KHG28435.1"/>
    </source>
</evidence>
<accession>A0A0B0PTT1</accession>
<gene>
    <name evidence="3" type="ORF">F383_10018</name>
</gene>
<feature type="compositionally biased region" description="Acidic residues" evidence="1">
    <location>
        <begin position="78"/>
        <end position="91"/>
    </location>
</feature>
<keyword evidence="4" id="KW-1185">Reference proteome</keyword>
<feature type="domain" description="PPIase cyclophilin-type" evidence="2">
    <location>
        <begin position="12"/>
        <end position="39"/>
    </location>
</feature>
<proteinExistence type="predicted"/>
<evidence type="ECO:0000256" key="1">
    <source>
        <dbReference type="SAM" id="MobiDB-lite"/>
    </source>
</evidence>
<sequence>MGQFSNAGHTDITVRTCENFVTHCDCGYYNGVAFNRNIQYGDNCAAQILSFVITWLNRLTQANEVIPTVSAMEKVPVDENDQPLEEEEGAGEAEKGKGENTAEDEDNDKVGP</sequence>
<name>A0A0B0PTT1_GOSAR</name>
<feature type="region of interest" description="Disordered" evidence="1">
    <location>
        <begin position="70"/>
        <end position="112"/>
    </location>
</feature>
<dbReference type="SUPFAM" id="SSF50891">
    <property type="entry name" value="Cyclophilin-like"/>
    <property type="match status" value="1"/>
</dbReference>
<reference evidence="4" key="1">
    <citation type="submission" date="2014-09" db="EMBL/GenBank/DDBJ databases">
        <authorList>
            <person name="Mudge J."/>
            <person name="Ramaraj T."/>
            <person name="Lindquist I.E."/>
            <person name="Bharti A.K."/>
            <person name="Sundararajan A."/>
            <person name="Cameron C.T."/>
            <person name="Woodward J.E."/>
            <person name="May G.D."/>
            <person name="Brubaker C."/>
            <person name="Broadhvest J."/>
            <person name="Wilkins T.A."/>
        </authorList>
    </citation>
    <scope>NUCLEOTIDE SEQUENCE</scope>
    <source>
        <strain evidence="4">cv. AKA8401</strain>
    </source>
</reference>
<dbReference type="Gene3D" id="2.40.100.10">
    <property type="entry name" value="Cyclophilin-like"/>
    <property type="match status" value="1"/>
</dbReference>
<evidence type="ECO:0000259" key="2">
    <source>
        <dbReference type="Pfam" id="PF00160"/>
    </source>
</evidence>
<keyword evidence="3" id="KW-0413">Isomerase</keyword>
<feature type="compositionally biased region" description="Acidic residues" evidence="1">
    <location>
        <begin position="101"/>
        <end position="112"/>
    </location>
</feature>
<dbReference type="Pfam" id="PF00160">
    <property type="entry name" value="Pro_isomerase"/>
    <property type="match status" value="1"/>
</dbReference>
<dbReference type="EMBL" id="KN444915">
    <property type="protein sequence ID" value="KHG28435.1"/>
    <property type="molecule type" value="Genomic_DNA"/>
</dbReference>
<evidence type="ECO:0000313" key="4">
    <source>
        <dbReference type="Proteomes" id="UP000032142"/>
    </source>
</evidence>
<dbReference type="Proteomes" id="UP000032142">
    <property type="component" value="Unassembled WGS sequence"/>
</dbReference>
<dbReference type="AlphaFoldDB" id="A0A0B0PTT1"/>
<dbReference type="InterPro" id="IPR002130">
    <property type="entry name" value="Cyclophilin-type_PPIase_dom"/>
</dbReference>
<dbReference type="InterPro" id="IPR029000">
    <property type="entry name" value="Cyclophilin-like_dom_sf"/>
</dbReference>
<organism evidence="3 4">
    <name type="scientific">Gossypium arboreum</name>
    <name type="common">Tree cotton</name>
    <name type="synonym">Gossypium nanking</name>
    <dbReference type="NCBI Taxonomy" id="29729"/>
    <lineage>
        <taxon>Eukaryota</taxon>
        <taxon>Viridiplantae</taxon>
        <taxon>Streptophyta</taxon>
        <taxon>Embryophyta</taxon>
        <taxon>Tracheophyta</taxon>
        <taxon>Spermatophyta</taxon>
        <taxon>Magnoliopsida</taxon>
        <taxon>eudicotyledons</taxon>
        <taxon>Gunneridae</taxon>
        <taxon>Pentapetalae</taxon>
        <taxon>rosids</taxon>
        <taxon>malvids</taxon>
        <taxon>Malvales</taxon>
        <taxon>Malvaceae</taxon>
        <taxon>Malvoideae</taxon>
        <taxon>Gossypium</taxon>
    </lineage>
</organism>